<organism evidence="2 3">
    <name type="scientific">Channa striata</name>
    <name type="common">Snakehead murrel</name>
    <name type="synonym">Ophicephalus striatus</name>
    <dbReference type="NCBI Taxonomy" id="64152"/>
    <lineage>
        <taxon>Eukaryota</taxon>
        <taxon>Metazoa</taxon>
        <taxon>Chordata</taxon>
        <taxon>Craniata</taxon>
        <taxon>Vertebrata</taxon>
        <taxon>Euteleostomi</taxon>
        <taxon>Actinopterygii</taxon>
        <taxon>Neopterygii</taxon>
        <taxon>Teleostei</taxon>
        <taxon>Neoteleostei</taxon>
        <taxon>Acanthomorphata</taxon>
        <taxon>Anabantaria</taxon>
        <taxon>Anabantiformes</taxon>
        <taxon>Channoidei</taxon>
        <taxon>Channidae</taxon>
        <taxon>Channa</taxon>
    </lineage>
</organism>
<protein>
    <submittedName>
        <fullName evidence="2">Uncharacterized protein</fullName>
    </submittedName>
</protein>
<sequence>MSRVKMEERVEPPDDGFNPETSQRGEVLLSDIRKVIVGEEDQQGWSPSLDQDDQKPPHIKEEQEELWSSQEREQLRGLDEATFPSTALSVKSEDDDEKPQSSQHHWSQTEDNTGYAKGSDPDWITGPDRHLEPLTDEKASDSSETEVSDEDWEETEKTQTGCGHARDNRRNVSQLEADDWNDPVVCGV</sequence>
<keyword evidence="3" id="KW-1185">Reference proteome</keyword>
<feature type="compositionally biased region" description="Basic and acidic residues" evidence="1">
    <location>
        <begin position="70"/>
        <end position="79"/>
    </location>
</feature>
<proteinExistence type="predicted"/>
<dbReference type="AlphaFoldDB" id="A0AA88S9R3"/>
<feature type="compositionally biased region" description="Basic and acidic residues" evidence="1">
    <location>
        <begin position="127"/>
        <end position="141"/>
    </location>
</feature>
<accession>A0AA88S9R3</accession>
<evidence type="ECO:0000256" key="1">
    <source>
        <dbReference type="SAM" id="MobiDB-lite"/>
    </source>
</evidence>
<dbReference type="Proteomes" id="UP001187415">
    <property type="component" value="Unassembled WGS sequence"/>
</dbReference>
<comment type="caution">
    <text evidence="2">The sequence shown here is derived from an EMBL/GenBank/DDBJ whole genome shotgun (WGS) entry which is preliminary data.</text>
</comment>
<evidence type="ECO:0000313" key="3">
    <source>
        <dbReference type="Proteomes" id="UP001187415"/>
    </source>
</evidence>
<feature type="region of interest" description="Disordered" evidence="1">
    <location>
        <begin position="38"/>
        <end position="188"/>
    </location>
</feature>
<name>A0AA88S9R3_CHASR</name>
<feature type="compositionally biased region" description="Acidic residues" evidence="1">
    <location>
        <begin position="143"/>
        <end position="154"/>
    </location>
</feature>
<feature type="compositionally biased region" description="Polar residues" evidence="1">
    <location>
        <begin position="100"/>
        <end position="112"/>
    </location>
</feature>
<dbReference type="EMBL" id="JAUPFM010000014">
    <property type="protein sequence ID" value="KAK2830961.1"/>
    <property type="molecule type" value="Genomic_DNA"/>
</dbReference>
<gene>
    <name evidence="2" type="ORF">Q5P01_018892</name>
</gene>
<feature type="compositionally biased region" description="Basic and acidic residues" evidence="1">
    <location>
        <begin position="1"/>
        <end position="12"/>
    </location>
</feature>
<evidence type="ECO:0000313" key="2">
    <source>
        <dbReference type="EMBL" id="KAK2830961.1"/>
    </source>
</evidence>
<reference evidence="2" key="1">
    <citation type="submission" date="2023-07" db="EMBL/GenBank/DDBJ databases">
        <title>Chromosome-level Genome Assembly of Striped Snakehead (Channa striata).</title>
        <authorList>
            <person name="Liu H."/>
        </authorList>
    </citation>
    <scope>NUCLEOTIDE SEQUENCE</scope>
    <source>
        <strain evidence="2">Gz</strain>
        <tissue evidence="2">Muscle</tissue>
    </source>
</reference>
<feature type="compositionally biased region" description="Basic and acidic residues" evidence="1">
    <location>
        <begin position="52"/>
        <end position="61"/>
    </location>
</feature>
<feature type="region of interest" description="Disordered" evidence="1">
    <location>
        <begin position="1"/>
        <end position="26"/>
    </location>
</feature>